<accession>A0A368UTX3</accession>
<dbReference type="GO" id="GO:0055085">
    <property type="term" value="P:transmembrane transport"/>
    <property type="evidence" value="ECO:0007669"/>
    <property type="project" value="InterPro"/>
</dbReference>
<dbReference type="GO" id="GO:0043190">
    <property type="term" value="C:ATP-binding cassette (ABC) transporter complex"/>
    <property type="evidence" value="ECO:0007669"/>
    <property type="project" value="InterPro"/>
</dbReference>
<proteinExistence type="inferred from homology"/>
<comment type="subcellular location">
    <subcellularLocation>
        <location evidence="2">Cell inner membrane</location>
        <topology evidence="2">Multi-pass membrane protein</topology>
    </subcellularLocation>
</comment>
<feature type="transmembrane region" description="Helical" evidence="12">
    <location>
        <begin position="120"/>
        <end position="139"/>
    </location>
</feature>
<comment type="function">
    <text evidence="1">Part of the ABC transporter complex LptBFG involved in the translocation of lipopolysaccharide (LPS) from the inner membrane to the outer membrane.</text>
</comment>
<evidence type="ECO:0000256" key="7">
    <source>
        <dbReference type="ARBA" id="ARBA00022519"/>
    </source>
</evidence>
<comment type="similarity">
    <text evidence="3">Belongs to the LptF/LptG family.</text>
</comment>
<dbReference type="InterPro" id="IPR030922">
    <property type="entry name" value="LptF"/>
</dbReference>
<evidence type="ECO:0000313" key="14">
    <source>
        <dbReference type="EMBL" id="RCW31490.1"/>
    </source>
</evidence>
<dbReference type="EMBL" id="QNSA01000011">
    <property type="protein sequence ID" value="RBP69777.1"/>
    <property type="molecule type" value="Genomic_DNA"/>
</dbReference>
<comment type="subunit">
    <text evidence="11">Component of the lipopolysaccharide transport and assembly complex. The LptBFG transporter is composed of two ATP-binding proteins (LptB) and two transmembrane proteins (LptF and LptG).</text>
</comment>
<dbReference type="Pfam" id="PF03739">
    <property type="entry name" value="LptF_LptG"/>
    <property type="match status" value="1"/>
</dbReference>
<dbReference type="NCBIfam" id="TIGR04407">
    <property type="entry name" value="LptF_YjgP"/>
    <property type="match status" value="1"/>
</dbReference>
<feature type="transmembrane region" description="Helical" evidence="12">
    <location>
        <begin position="64"/>
        <end position="84"/>
    </location>
</feature>
<dbReference type="PANTHER" id="PTHR33529">
    <property type="entry name" value="SLR0882 PROTEIN-RELATED"/>
    <property type="match status" value="1"/>
</dbReference>
<keyword evidence="6" id="KW-1003">Cell membrane</keyword>
<keyword evidence="16" id="KW-1185">Reference proteome</keyword>
<organism evidence="14 15">
    <name type="scientific">Marinobacter nauticus</name>
    <name type="common">Marinobacter hydrocarbonoclasticus</name>
    <name type="synonym">Marinobacter aquaeolei</name>
    <dbReference type="NCBI Taxonomy" id="2743"/>
    <lineage>
        <taxon>Bacteria</taxon>
        <taxon>Pseudomonadati</taxon>
        <taxon>Pseudomonadota</taxon>
        <taxon>Gammaproteobacteria</taxon>
        <taxon>Pseudomonadales</taxon>
        <taxon>Marinobacteraceae</taxon>
        <taxon>Marinobacter</taxon>
    </lineage>
</organism>
<evidence type="ECO:0000256" key="10">
    <source>
        <dbReference type="ARBA" id="ARBA00023136"/>
    </source>
</evidence>
<evidence type="ECO:0000256" key="9">
    <source>
        <dbReference type="ARBA" id="ARBA00022989"/>
    </source>
</evidence>
<evidence type="ECO:0000256" key="1">
    <source>
        <dbReference type="ARBA" id="ARBA00002265"/>
    </source>
</evidence>
<protein>
    <recommendedName>
        <fullName evidence="4">Lipopolysaccharide export system permease protein LptF</fullName>
    </recommendedName>
</protein>
<evidence type="ECO:0000256" key="5">
    <source>
        <dbReference type="ARBA" id="ARBA00022448"/>
    </source>
</evidence>
<reference evidence="14 15" key="1">
    <citation type="submission" date="2018-07" db="EMBL/GenBank/DDBJ databases">
        <title>Freshwater and sediment microbial communities from various areas in North America, analyzing microbe dynamics in response to fracking.</title>
        <authorList>
            <person name="Lamendella R."/>
        </authorList>
    </citation>
    <scope>NUCLEOTIDE SEQUENCE [LARGE SCALE GENOMIC DNA]</scope>
    <source>
        <strain evidence="14 15">114E</strain>
        <strain evidence="13 16">114E_o</strain>
    </source>
</reference>
<evidence type="ECO:0000256" key="6">
    <source>
        <dbReference type="ARBA" id="ARBA00022475"/>
    </source>
</evidence>
<evidence type="ECO:0000313" key="13">
    <source>
        <dbReference type="EMBL" id="RBP69777.1"/>
    </source>
</evidence>
<dbReference type="EMBL" id="QPJB01000011">
    <property type="protein sequence ID" value="RCW31490.1"/>
    <property type="molecule type" value="Genomic_DNA"/>
</dbReference>
<gene>
    <name evidence="14" type="ORF">DET51_11136</name>
    <name evidence="13" type="ORF">DET64_11136</name>
</gene>
<evidence type="ECO:0000256" key="11">
    <source>
        <dbReference type="ARBA" id="ARBA00026081"/>
    </source>
</evidence>
<evidence type="ECO:0000256" key="12">
    <source>
        <dbReference type="SAM" id="Phobius"/>
    </source>
</evidence>
<comment type="caution">
    <text evidence="14">The sequence shown here is derived from an EMBL/GenBank/DDBJ whole genome shotgun (WGS) entry which is preliminary data.</text>
</comment>
<feature type="transmembrane region" description="Helical" evidence="12">
    <location>
        <begin position="325"/>
        <end position="343"/>
    </location>
</feature>
<feature type="transmembrane region" description="Helical" evidence="12">
    <location>
        <begin position="355"/>
        <end position="375"/>
    </location>
</feature>
<keyword evidence="8 12" id="KW-0812">Transmembrane</keyword>
<dbReference type="Proteomes" id="UP000252795">
    <property type="component" value="Unassembled WGS sequence"/>
</dbReference>
<evidence type="ECO:0000256" key="3">
    <source>
        <dbReference type="ARBA" id="ARBA00007725"/>
    </source>
</evidence>
<evidence type="ECO:0000313" key="16">
    <source>
        <dbReference type="Proteomes" id="UP000253065"/>
    </source>
</evidence>
<keyword evidence="10 12" id="KW-0472">Membrane</keyword>
<evidence type="ECO:0000313" key="15">
    <source>
        <dbReference type="Proteomes" id="UP000252795"/>
    </source>
</evidence>
<keyword evidence="7" id="KW-0997">Cell inner membrane</keyword>
<feature type="transmembrane region" description="Helical" evidence="12">
    <location>
        <begin position="160"/>
        <end position="178"/>
    </location>
</feature>
<keyword evidence="9 12" id="KW-1133">Transmembrane helix</keyword>
<dbReference type="InterPro" id="IPR005495">
    <property type="entry name" value="LptG/LptF_permease"/>
</dbReference>
<sequence>MLIRIGAKPLLIKPGARFVTMVLSCRPRTVIRRRGYIEYALFSLTSISNDGAARETDLSIIFRYLIRQIMVSMLAVSGILLLVFMSGRFIKYLADAAEGEIAAGVLFAIMGYRFPGFLELILPLGLFIGILLAYGRMYLESEMTVLFACGVSEKQLLAKTLLGALPVMLVVGAMSLYISPWGMKQVEHIFNEQRKATEFEMLAPGRFQDFTSGDRVTYTEALSDDKRQLQGVFIAEYDKDGKGVTLITAESGSQFIDEETGSRFLVLEDGGRFQGAPGQLDYNVTEFEAYGLKIVSGQEGSKELEEGLSTLALWNSDDPEDRALLHWRISLPLIVPIVTLLAVRLSRVNPRQGRFFHLLPAMLVYITYLGLLIVARDALADEKVPEWVGMLWVHALFLALGLWLQFGPGWLNRRRLEREGRQRA</sequence>
<evidence type="ECO:0000256" key="2">
    <source>
        <dbReference type="ARBA" id="ARBA00004429"/>
    </source>
</evidence>
<dbReference type="PANTHER" id="PTHR33529:SF7">
    <property type="entry name" value="LIPOPOLYSACCHARIDE EXPORT SYSTEM PERMEASE PROTEIN LPTF"/>
    <property type="match status" value="1"/>
</dbReference>
<name>A0A368UTX3_MARNT</name>
<keyword evidence="5" id="KW-0813">Transport</keyword>
<dbReference type="AlphaFoldDB" id="A0A368UTX3"/>
<feature type="transmembrane region" description="Helical" evidence="12">
    <location>
        <begin position="387"/>
        <end position="411"/>
    </location>
</feature>
<dbReference type="Proteomes" id="UP000253065">
    <property type="component" value="Unassembled WGS sequence"/>
</dbReference>
<evidence type="ECO:0000256" key="4">
    <source>
        <dbReference type="ARBA" id="ARBA00014213"/>
    </source>
</evidence>
<dbReference type="GO" id="GO:0015920">
    <property type="term" value="P:lipopolysaccharide transport"/>
    <property type="evidence" value="ECO:0007669"/>
    <property type="project" value="TreeGrafter"/>
</dbReference>
<evidence type="ECO:0000256" key="8">
    <source>
        <dbReference type="ARBA" id="ARBA00022692"/>
    </source>
</evidence>